<evidence type="ECO:0000259" key="13">
    <source>
        <dbReference type="PROSITE" id="PS51447"/>
    </source>
</evidence>
<evidence type="ECO:0000256" key="9">
    <source>
        <dbReference type="ARBA" id="ARBA00022842"/>
    </source>
</evidence>
<keyword evidence="12" id="KW-0030">Aminoacyl-tRNA synthetase</keyword>
<evidence type="ECO:0000256" key="12">
    <source>
        <dbReference type="ARBA" id="ARBA00023146"/>
    </source>
</evidence>
<comment type="cofactor">
    <cofactor evidence="1">
        <name>Mg(2+)</name>
        <dbReference type="ChEBI" id="CHEBI:18420"/>
    </cofactor>
</comment>
<evidence type="ECO:0000256" key="1">
    <source>
        <dbReference type="ARBA" id="ARBA00001946"/>
    </source>
</evidence>
<keyword evidence="3" id="KW-0963">Cytoplasm</keyword>
<sequence>MLPDEFESLCIMVAGADASAAVDLWSQLSAGLSVGAQLSQDNPPAGYHQTRSAQLRRGKVVLGSIGEIDPTVLANFGVVGRVACVEVNLSLLLAETPKPAAAQFVSKYPSSDFDLAFVAPEKVSSSAIQKAIRQAAGNIVVDVALFDVYRGKGVAEDSRSLAFRIRLQASDRTLTETEVAEARAKCIAAAEKNGAVLRS</sequence>
<dbReference type="GO" id="GO:0006412">
    <property type="term" value="P:translation"/>
    <property type="evidence" value="ECO:0007669"/>
    <property type="project" value="UniProtKB-KW"/>
</dbReference>
<dbReference type="EMBL" id="CAEZZM010000048">
    <property type="protein sequence ID" value="CAB4761877.1"/>
    <property type="molecule type" value="Genomic_DNA"/>
</dbReference>
<keyword evidence="11" id="KW-0648">Protein biosynthesis</keyword>
<dbReference type="SUPFAM" id="SSF54991">
    <property type="entry name" value="Anticodon-binding domain of PheRS"/>
    <property type="match status" value="1"/>
</dbReference>
<dbReference type="FunFam" id="3.30.70.380:FF:000001">
    <property type="entry name" value="Phenylalanine--tRNA ligase beta subunit"/>
    <property type="match status" value="1"/>
</dbReference>
<evidence type="ECO:0000256" key="8">
    <source>
        <dbReference type="ARBA" id="ARBA00022840"/>
    </source>
</evidence>
<dbReference type="PROSITE" id="PS51447">
    <property type="entry name" value="FDX_ACB"/>
    <property type="match status" value="1"/>
</dbReference>
<dbReference type="InterPro" id="IPR005121">
    <property type="entry name" value="Fdx_antiC-bd"/>
</dbReference>
<keyword evidence="10" id="KW-0694">RNA-binding</keyword>
<dbReference type="GO" id="GO:0005737">
    <property type="term" value="C:cytoplasm"/>
    <property type="evidence" value="ECO:0007669"/>
    <property type="project" value="UniProtKB-SubCell"/>
</dbReference>
<dbReference type="Pfam" id="PF17759">
    <property type="entry name" value="tRNA_synthFbeta"/>
    <property type="match status" value="1"/>
</dbReference>
<keyword evidence="7" id="KW-0547">Nucleotide-binding</keyword>
<keyword evidence="5" id="KW-0436">Ligase</keyword>
<evidence type="ECO:0000256" key="2">
    <source>
        <dbReference type="ARBA" id="ARBA00004496"/>
    </source>
</evidence>
<dbReference type="InterPro" id="IPR041616">
    <property type="entry name" value="PheRS_beta_core"/>
</dbReference>
<evidence type="ECO:0000256" key="10">
    <source>
        <dbReference type="ARBA" id="ARBA00022884"/>
    </source>
</evidence>
<organism evidence="14">
    <name type="scientific">freshwater metagenome</name>
    <dbReference type="NCBI Taxonomy" id="449393"/>
    <lineage>
        <taxon>unclassified sequences</taxon>
        <taxon>metagenomes</taxon>
        <taxon>ecological metagenomes</taxon>
    </lineage>
</organism>
<evidence type="ECO:0000313" key="14">
    <source>
        <dbReference type="EMBL" id="CAB4761877.1"/>
    </source>
</evidence>
<dbReference type="GO" id="GO:0000049">
    <property type="term" value="F:tRNA binding"/>
    <property type="evidence" value="ECO:0007669"/>
    <property type="project" value="UniProtKB-KW"/>
</dbReference>
<dbReference type="Gene3D" id="3.30.930.10">
    <property type="entry name" value="Bira Bifunctional Protein, Domain 2"/>
    <property type="match status" value="1"/>
</dbReference>
<evidence type="ECO:0000256" key="6">
    <source>
        <dbReference type="ARBA" id="ARBA00022723"/>
    </source>
</evidence>
<reference evidence="14" key="1">
    <citation type="submission" date="2020-05" db="EMBL/GenBank/DDBJ databases">
        <authorList>
            <person name="Chiriac C."/>
            <person name="Salcher M."/>
            <person name="Ghai R."/>
            <person name="Kavagutti S V."/>
        </authorList>
    </citation>
    <scope>NUCLEOTIDE SEQUENCE</scope>
</reference>
<comment type="subcellular location">
    <subcellularLocation>
        <location evidence="2">Cytoplasm</location>
    </subcellularLocation>
</comment>
<dbReference type="GO" id="GO:0046872">
    <property type="term" value="F:metal ion binding"/>
    <property type="evidence" value="ECO:0007669"/>
    <property type="project" value="UniProtKB-KW"/>
</dbReference>
<evidence type="ECO:0000256" key="4">
    <source>
        <dbReference type="ARBA" id="ARBA00022555"/>
    </source>
</evidence>
<proteinExistence type="predicted"/>
<evidence type="ECO:0000256" key="5">
    <source>
        <dbReference type="ARBA" id="ARBA00022598"/>
    </source>
</evidence>
<dbReference type="GO" id="GO:0005524">
    <property type="term" value="F:ATP binding"/>
    <property type="evidence" value="ECO:0007669"/>
    <property type="project" value="UniProtKB-KW"/>
</dbReference>
<dbReference type="InterPro" id="IPR045864">
    <property type="entry name" value="aa-tRNA-synth_II/BPL/LPL"/>
</dbReference>
<accession>A0A6J6UTU7</accession>
<gene>
    <name evidence="14" type="ORF">UFOPK2872_00540</name>
</gene>
<evidence type="ECO:0000256" key="11">
    <source>
        <dbReference type="ARBA" id="ARBA00022917"/>
    </source>
</evidence>
<dbReference type="Gene3D" id="3.30.70.380">
    <property type="entry name" value="Ferrodoxin-fold anticodon-binding domain"/>
    <property type="match status" value="1"/>
</dbReference>
<keyword evidence="6" id="KW-0479">Metal-binding</keyword>
<keyword evidence="9" id="KW-0460">Magnesium</keyword>
<name>A0A6J6UTU7_9ZZZZ</name>
<protein>
    <submittedName>
        <fullName evidence="14">Unannotated protein</fullName>
    </submittedName>
</protein>
<dbReference type="InterPro" id="IPR036690">
    <property type="entry name" value="Fdx_antiC-bd_sf"/>
</dbReference>
<feature type="domain" description="FDX-ACB" evidence="13">
    <location>
        <begin position="106"/>
        <end position="198"/>
    </location>
</feature>
<dbReference type="Pfam" id="PF03147">
    <property type="entry name" value="FDX-ACB"/>
    <property type="match status" value="1"/>
</dbReference>
<dbReference type="SMART" id="SM00896">
    <property type="entry name" value="FDX-ACB"/>
    <property type="match status" value="1"/>
</dbReference>
<keyword evidence="4" id="KW-0820">tRNA-binding</keyword>
<keyword evidence="8" id="KW-0067">ATP-binding</keyword>
<evidence type="ECO:0000256" key="7">
    <source>
        <dbReference type="ARBA" id="ARBA00022741"/>
    </source>
</evidence>
<dbReference type="SUPFAM" id="SSF55681">
    <property type="entry name" value="Class II aaRS and biotin synthetases"/>
    <property type="match status" value="1"/>
</dbReference>
<dbReference type="GO" id="GO:0004812">
    <property type="term" value="F:aminoacyl-tRNA ligase activity"/>
    <property type="evidence" value="ECO:0007669"/>
    <property type="project" value="UniProtKB-KW"/>
</dbReference>
<evidence type="ECO:0000256" key="3">
    <source>
        <dbReference type="ARBA" id="ARBA00022490"/>
    </source>
</evidence>
<dbReference type="AlphaFoldDB" id="A0A6J6UTU7"/>